<sequence length="167" mass="17766">MCANGAGAAKESTRLFRGQASQRVHRRSADEGAMRMAGSNARRPAFASRDGRRVVSIGLTAPRKSCARSRRAQPFRTISTDAERTYRAARTACARSRLARAMRAQAVLPPVTQATPSLHLGRDAPPRMHWTGCAAPESAAGAHAATASSASPRHARPVASQPRSSIL</sequence>
<name>A0A0H3HM63_BURP2</name>
<dbReference type="AlphaFoldDB" id="A0A0H3HM63"/>
<evidence type="ECO:0000256" key="1">
    <source>
        <dbReference type="SAM" id="MobiDB-lite"/>
    </source>
</evidence>
<dbReference type="EMBL" id="CP002833">
    <property type="protein sequence ID" value="AFI67404.1"/>
    <property type="molecule type" value="Genomic_DNA"/>
</dbReference>
<protein>
    <submittedName>
        <fullName evidence="2">Uncharacterized protein</fullName>
    </submittedName>
</protein>
<evidence type="ECO:0000313" key="2">
    <source>
        <dbReference type="EMBL" id="AFI67404.1"/>
    </source>
</evidence>
<feature type="region of interest" description="Disordered" evidence="1">
    <location>
        <begin position="129"/>
        <end position="167"/>
    </location>
</feature>
<organism evidence="2 3">
    <name type="scientific">Burkholderia pseudomallei (strain 1026b)</name>
    <dbReference type="NCBI Taxonomy" id="884204"/>
    <lineage>
        <taxon>Bacteria</taxon>
        <taxon>Pseudomonadati</taxon>
        <taxon>Pseudomonadota</taxon>
        <taxon>Betaproteobacteria</taxon>
        <taxon>Burkholderiales</taxon>
        <taxon>Burkholderiaceae</taxon>
        <taxon>Burkholderia</taxon>
        <taxon>pseudomallei group</taxon>
    </lineage>
</organism>
<dbReference type="Proteomes" id="UP000010087">
    <property type="component" value="Chromosome 1"/>
</dbReference>
<dbReference type="KEGG" id="bpz:BP1026B_I2817"/>
<feature type="compositionally biased region" description="Low complexity" evidence="1">
    <location>
        <begin position="134"/>
        <end position="160"/>
    </location>
</feature>
<evidence type="ECO:0000313" key="3">
    <source>
        <dbReference type="Proteomes" id="UP000010087"/>
    </source>
</evidence>
<proteinExistence type="predicted"/>
<gene>
    <name evidence="2" type="ordered locus">BP1026B_I2817</name>
</gene>
<feature type="region of interest" description="Disordered" evidence="1">
    <location>
        <begin position="1"/>
        <end position="49"/>
    </location>
</feature>
<reference evidence="2 3" key="1">
    <citation type="journal article" date="2012" name="PLoS ONE">
        <title>Evolution of Burkholderia pseudomallei in recurrent melioidosis.</title>
        <authorList>
            <person name="Hayden H.S."/>
            <person name="Lim R."/>
            <person name="Brittnacher M.J."/>
            <person name="Sims E.H."/>
            <person name="Ramage E.R."/>
            <person name="Fong C."/>
            <person name="Wu Z."/>
            <person name="Crist E."/>
            <person name="Chang J."/>
            <person name="Zhou Y."/>
            <person name="Radey M."/>
            <person name="Rohmer L."/>
            <person name="Haugen E."/>
            <person name="Gillett W."/>
            <person name="Wuthiekanun V."/>
            <person name="Peacock S.J."/>
            <person name="Kaul R."/>
            <person name="Miller S.I."/>
            <person name="Manoil C."/>
            <person name="Jacobs M.A."/>
        </authorList>
    </citation>
    <scope>NUCLEOTIDE SEQUENCE [LARGE SCALE GENOMIC DNA]</scope>
    <source>
        <strain evidence="2 3">1026b</strain>
    </source>
</reference>
<accession>A0A0H3HM63</accession>